<accession>A0ABP9MFE4</accession>
<dbReference type="InterPro" id="IPR011083">
    <property type="entry name" value="Phage_tail_collar_dom"/>
</dbReference>
<proteinExistence type="predicted"/>
<organism evidence="2 3">
    <name type="scientific">Chryseobacterium ginsengisoli</name>
    <dbReference type="NCBI Taxonomy" id="363853"/>
    <lineage>
        <taxon>Bacteria</taxon>
        <taxon>Pseudomonadati</taxon>
        <taxon>Bacteroidota</taxon>
        <taxon>Flavobacteriia</taxon>
        <taxon>Flavobacteriales</taxon>
        <taxon>Weeksellaceae</taxon>
        <taxon>Chryseobacterium group</taxon>
        <taxon>Chryseobacterium</taxon>
    </lineage>
</organism>
<protein>
    <submittedName>
        <fullName evidence="2">Tail fiber protein</fullName>
    </submittedName>
</protein>
<comment type="caution">
    <text evidence="2">The sequence shown here is derived from an EMBL/GenBank/DDBJ whole genome shotgun (WGS) entry which is preliminary data.</text>
</comment>
<keyword evidence="3" id="KW-1185">Reference proteome</keyword>
<dbReference type="InterPro" id="IPR037053">
    <property type="entry name" value="Phage_tail_collar_dom_sf"/>
</dbReference>
<dbReference type="EMBL" id="BAABHX010000003">
    <property type="protein sequence ID" value="GAA5094228.1"/>
    <property type="molecule type" value="Genomic_DNA"/>
</dbReference>
<dbReference type="Proteomes" id="UP001500353">
    <property type="component" value="Unassembled WGS sequence"/>
</dbReference>
<dbReference type="Gene3D" id="3.90.1340.10">
    <property type="entry name" value="Phage tail collar domain"/>
    <property type="match status" value="1"/>
</dbReference>
<dbReference type="Pfam" id="PF07484">
    <property type="entry name" value="Collar"/>
    <property type="match status" value="1"/>
</dbReference>
<gene>
    <name evidence="2" type="ORF">GCM10023210_25680</name>
</gene>
<reference evidence="3" key="1">
    <citation type="journal article" date="2019" name="Int. J. Syst. Evol. Microbiol.">
        <title>The Global Catalogue of Microorganisms (GCM) 10K type strain sequencing project: providing services to taxonomists for standard genome sequencing and annotation.</title>
        <authorList>
            <consortium name="The Broad Institute Genomics Platform"/>
            <consortium name="The Broad Institute Genome Sequencing Center for Infectious Disease"/>
            <person name="Wu L."/>
            <person name="Ma J."/>
        </authorList>
    </citation>
    <scope>NUCLEOTIDE SEQUENCE [LARGE SCALE GENOMIC DNA]</scope>
    <source>
        <strain evidence="3">JCM 18019</strain>
    </source>
</reference>
<evidence type="ECO:0000313" key="3">
    <source>
        <dbReference type="Proteomes" id="UP001500353"/>
    </source>
</evidence>
<dbReference type="RefSeq" id="WP_345204565.1">
    <property type="nucleotide sequence ID" value="NZ_BAABHX010000003.1"/>
</dbReference>
<sequence length="180" mass="18281">MDEYLGTIKMFAGDFAPKGYLLCNGAILSIAQNQALFSLLGTTYGGNGTTTFALPNLNGRAPIGSGTANTGKSVVLGEAGGSPTTTLLSSNLPSIMSQLRVSKGNATTASPSAISSIAVTGTQAGRDFTAVPSFVDTAPDTVISPTSVTFTGANAPINNMSPYLGINYIICISGIYPSRS</sequence>
<evidence type="ECO:0000259" key="1">
    <source>
        <dbReference type="Pfam" id="PF07484"/>
    </source>
</evidence>
<name>A0ABP9MFE4_9FLAO</name>
<evidence type="ECO:0000313" key="2">
    <source>
        <dbReference type="EMBL" id="GAA5094228.1"/>
    </source>
</evidence>
<dbReference type="SUPFAM" id="SSF88874">
    <property type="entry name" value="Receptor-binding domain of short tail fibre protein gp12"/>
    <property type="match status" value="1"/>
</dbReference>
<feature type="domain" description="Phage tail collar" evidence="1">
    <location>
        <begin position="6"/>
        <end position="62"/>
    </location>
</feature>